<keyword evidence="3" id="KW-1185">Reference proteome</keyword>
<proteinExistence type="predicted"/>
<keyword evidence="1" id="KW-0812">Transmembrane</keyword>
<evidence type="ECO:0000313" key="3">
    <source>
        <dbReference type="Proteomes" id="UP001203665"/>
    </source>
</evidence>
<dbReference type="RefSeq" id="WP_251605605.1">
    <property type="nucleotide sequence ID" value="NZ_JAMQJY010000001.1"/>
</dbReference>
<dbReference type="Pfam" id="PF11337">
    <property type="entry name" value="DUF3139"/>
    <property type="match status" value="1"/>
</dbReference>
<accession>A0ABT0XH05</accession>
<evidence type="ECO:0000313" key="2">
    <source>
        <dbReference type="EMBL" id="MCM2675201.1"/>
    </source>
</evidence>
<keyword evidence="1" id="KW-0472">Membrane</keyword>
<feature type="transmembrane region" description="Helical" evidence="1">
    <location>
        <begin position="6"/>
        <end position="27"/>
    </location>
</feature>
<dbReference type="Proteomes" id="UP001203665">
    <property type="component" value="Unassembled WGS sequence"/>
</dbReference>
<evidence type="ECO:0000256" key="1">
    <source>
        <dbReference type="SAM" id="Phobius"/>
    </source>
</evidence>
<sequence length="111" mass="12784">MKRTTVFISLFSSIVIIIGGVLIFRFFTGSQAMLDKTGDATYVHLIEDRQYQPGEIKNIRTVYSWKDTRENAYNAYVEFADEPGREYEYIYNDNQGIRQTGSLDGEGNHVE</sequence>
<dbReference type="InterPro" id="IPR021486">
    <property type="entry name" value="DUF3139"/>
</dbReference>
<gene>
    <name evidence="2" type="ORF">NDM98_06640</name>
</gene>
<comment type="caution">
    <text evidence="2">The sequence shown here is derived from an EMBL/GenBank/DDBJ whole genome shotgun (WGS) entry which is preliminary data.</text>
</comment>
<name>A0ABT0XH05_9BACI</name>
<protein>
    <submittedName>
        <fullName evidence="2">DUF3139 domain-containing protein</fullName>
    </submittedName>
</protein>
<reference evidence="2" key="1">
    <citation type="submission" date="2022-06" db="EMBL/GenBank/DDBJ databases">
        <title>Alkalicoccobacillus porphyridii sp. nov., isolated from a marine red alga, Porphyridium purpureum and reclassification of Shouchella plakortidis and Shouchella gibsonii as Alkalicoccobacillus plakortidis comb. nov. and Alkalicoccobacillus gibsonii comb. nov.</title>
        <authorList>
            <person name="Kim K.H."/>
            <person name="Lee J.K."/>
            <person name="Han D.M."/>
            <person name="Baek J.H."/>
            <person name="Jeon C.O."/>
        </authorList>
    </citation>
    <scope>NUCLEOTIDE SEQUENCE</scope>
    <source>
        <strain evidence="2">DSM 19153</strain>
    </source>
</reference>
<keyword evidence="1" id="KW-1133">Transmembrane helix</keyword>
<organism evidence="2 3">
    <name type="scientific">Alkalicoccobacillus plakortidis</name>
    <dbReference type="NCBI Taxonomy" id="444060"/>
    <lineage>
        <taxon>Bacteria</taxon>
        <taxon>Bacillati</taxon>
        <taxon>Bacillota</taxon>
        <taxon>Bacilli</taxon>
        <taxon>Bacillales</taxon>
        <taxon>Bacillaceae</taxon>
        <taxon>Alkalicoccobacillus</taxon>
    </lineage>
</organism>
<dbReference type="EMBL" id="JAMQJY010000001">
    <property type="protein sequence ID" value="MCM2675201.1"/>
    <property type="molecule type" value="Genomic_DNA"/>
</dbReference>